<dbReference type="RefSeq" id="WP_068960253.1">
    <property type="nucleotide sequence ID" value="NZ_CAJTAP010000026.1"/>
</dbReference>
<gene>
    <name evidence="2" type="ORF">A4V02_03535</name>
</gene>
<dbReference type="InterPro" id="IPR018958">
    <property type="entry name" value="Knr4/Smi1-like_dom"/>
</dbReference>
<protein>
    <submittedName>
        <fullName evidence="2">Cell wall assembly protein</fullName>
    </submittedName>
</protein>
<accession>A0A1Z2XDW3</accession>
<organism evidence="2 3">
    <name type="scientific">Muribaculum intestinale</name>
    <dbReference type="NCBI Taxonomy" id="1796646"/>
    <lineage>
        <taxon>Bacteria</taxon>
        <taxon>Pseudomonadati</taxon>
        <taxon>Bacteroidota</taxon>
        <taxon>Bacteroidia</taxon>
        <taxon>Bacteroidales</taxon>
        <taxon>Muribaculaceae</taxon>
        <taxon>Muribaculum</taxon>
    </lineage>
</organism>
<dbReference type="Pfam" id="PF09346">
    <property type="entry name" value="SMI1_KNR4"/>
    <property type="match status" value="1"/>
</dbReference>
<dbReference type="KEGG" id="pary:A4V02_03535"/>
<dbReference type="InterPro" id="IPR037883">
    <property type="entry name" value="Knr4/Smi1-like_sf"/>
</dbReference>
<dbReference type="AlphaFoldDB" id="A0A1B1S7W5"/>
<dbReference type="SUPFAM" id="SSF160631">
    <property type="entry name" value="SMI1/KNR4-like"/>
    <property type="match status" value="1"/>
</dbReference>
<dbReference type="EMBL" id="CP015402">
    <property type="protein sequence ID" value="ANU62884.1"/>
    <property type="molecule type" value="Genomic_DNA"/>
</dbReference>
<proteinExistence type="predicted"/>
<evidence type="ECO:0000313" key="3">
    <source>
        <dbReference type="Proteomes" id="UP000186351"/>
    </source>
</evidence>
<dbReference type="GeneID" id="82158874"/>
<name>A0A1B1S7W5_9BACT</name>
<dbReference type="OrthoDB" id="1094756at2"/>
<feature type="domain" description="Knr4/Smi1-like" evidence="1">
    <location>
        <begin position="30"/>
        <end position="157"/>
    </location>
</feature>
<sequence>MKAIFNHFNSLGGLYNVSQENLLDTRIFNDEIKLIEEYLKRDIPKLLWNILKKYQGHGFNDEVGFNVTTNIPILGNSTFLEFGQFLSLCQEASLYLLDILENNSDIFGHDFLPFAEATPGDYIALNISEQSVYFISHDFSDNEQSQIKIANSLKDYFLHLCKHTEENRILEKTPRITSVEYSNDLLSLMQKWKNKETSNKER</sequence>
<evidence type="ECO:0000259" key="1">
    <source>
        <dbReference type="Pfam" id="PF09346"/>
    </source>
</evidence>
<accession>A0A1B1S7W5</accession>
<dbReference type="STRING" id="1796646.A4V02_03535"/>
<dbReference type="Proteomes" id="UP000186351">
    <property type="component" value="Chromosome"/>
</dbReference>
<dbReference type="Gene3D" id="3.40.1580.10">
    <property type="entry name" value="SMI1/KNR4-like"/>
    <property type="match status" value="1"/>
</dbReference>
<reference evidence="3" key="1">
    <citation type="submission" date="2016-04" db="EMBL/GenBank/DDBJ databases">
        <title>Complete Genome Sequences of Twelve Strains of a Stable Defined Moderately Diverse Mouse Microbiota 2 (sDMDMm2).</title>
        <authorList>
            <person name="Uchimura Y."/>
            <person name="Wyss M."/>
            <person name="Brugiroux S."/>
            <person name="Limenitakis J.P."/>
            <person name="Stecher B."/>
            <person name="McCoy K.D."/>
            <person name="Macpherson A.J."/>
        </authorList>
    </citation>
    <scope>NUCLEOTIDE SEQUENCE [LARGE SCALE GENOMIC DNA]</scope>
    <source>
        <strain evidence="3">YL27</strain>
    </source>
</reference>
<evidence type="ECO:0000313" key="2">
    <source>
        <dbReference type="EMBL" id="ANU62884.1"/>
    </source>
</evidence>
<keyword evidence="3" id="KW-1185">Reference proteome</keyword>